<gene>
    <name evidence="5" type="ORF">NE663_09525</name>
</gene>
<evidence type="ECO:0000259" key="4">
    <source>
        <dbReference type="SMART" id="SM00363"/>
    </source>
</evidence>
<comment type="similarity">
    <text evidence="2">Belongs to the TlyA family.</text>
</comment>
<dbReference type="RefSeq" id="WP_178200909.1">
    <property type="nucleotide sequence ID" value="NZ_CANTYB010000026.1"/>
</dbReference>
<reference evidence="5 6" key="1">
    <citation type="submission" date="2022-06" db="EMBL/GenBank/DDBJ databases">
        <title>Isolation of gut microbiota from human fecal samples.</title>
        <authorList>
            <person name="Pamer E.G."/>
            <person name="Barat B."/>
            <person name="Waligurski E."/>
            <person name="Medina S."/>
            <person name="Paddock L."/>
            <person name="Mostad J."/>
        </authorList>
    </citation>
    <scope>NUCLEOTIDE SEQUENCE [LARGE SCALE GENOMIC DNA]</scope>
    <source>
        <strain evidence="5 6">DFI.6.1</strain>
    </source>
</reference>
<dbReference type="PANTHER" id="PTHR32319">
    <property type="entry name" value="BACTERIAL HEMOLYSIN-LIKE PROTEIN"/>
    <property type="match status" value="1"/>
</dbReference>
<evidence type="ECO:0000313" key="5">
    <source>
        <dbReference type="EMBL" id="MCQ5122495.1"/>
    </source>
</evidence>
<keyword evidence="6" id="KW-1185">Reference proteome</keyword>
<dbReference type="InterPro" id="IPR029063">
    <property type="entry name" value="SAM-dependent_MTases_sf"/>
</dbReference>
<dbReference type="GO" id="GO:0008168">
    <property type="term" value="F:methyltransferase activity"/>
    <property type="evidence" value="ECO:0007669"/>
    <property type="project" value="UniProtKB-KW"/>
</dbReference>
<dbReference type="CDD" id="cd00165">
    <property type="entry name" value="S4"/>
    <property type="match status" value="1"/>
</dbReference>
<dbReference type="PIRSF" id="PIRSF005578">
    <property type="entry name" value="TlyA"/>
    <property type="match status" value="1"/>
</dbReference>
<dbReference type="PROSITE" id="PS50889">
    <property type="entry name" value="S4"/>
    <property type="match status" value="1"/>
</dbReference>
<dbReference type="EMBL" id="JANGCH010000016">
    <property type="protein sequence ID" value="MCQ5122495.1"/>
    <property type="molecule type" value="Genomic_DNA"/>
</dbReference>
<evidence type="ECO:0000313" key="6">
    <source>
        <dbReference type="Proteomes" id="UP001524435"/>
    </source>
</evidence>
<dbReference type="Pfam" id="PF01728">
    <property type="entry name" value="FtsJ"/>
    <property type="match status" value="1"/>
</dbReference>
<dbReference type="NCBIfam" id="TIGR00478">
    <property type="entry name" value="tly"/>
    <property type="match status" value="1"/>
</dbReference>
<dbReference type="InterPro" id="IPR004538">
    <property type="entry name" value="Hemolysin_A/TlyA"/>
</dbReference>
<keyword evidence="5" id="KW-0808">Transferase</keyword>
<dbReference type="SMART" id="SM00363">
    <property type="entry name" value="S4"/>
    <property type="match status" value="1"/>
</dbReference>
<keyword evidence="1 3" id="KW-0694">RNA-binding</keyword>
<evidence type="ECO:0000256" key="1">
    <source>
        <dbReference type="ARBA" id="ARBA00022884"/>
    </source>
</evidence>
<dbReference type="Pfam" id="PF01479">
    <property type="entry name" value="S4"/>
    <property type="match status" value="1"/>
</dbReference>
<organism evidence="5 6">
    <name type="scientific">Massilicoli timonensis</name>
    <dbReference type="NCBI Taxonomy" id="2015901"/>
    <lineage>
        <taxon>Bacteria</taxon>
        <taxon>Bacillati</taxon>
        <taxon>Bacillota</taxon>
        <taxon>Erysipelotrichia</taxon>
        <taxon>Erysipelotrichales</taxon>
        <taxon>Erysipelotrichaceae</taxon>
        <taxon>Massilicoli</taxon>
    </lineage>
</organism>
<accession>A0ABT1SMP9</accession>
<sequence>MSSAKTRLDVALTARGLFETRTLAQDAIKGGYVKVNGTTVVKSSYVLKEEDTIEVLHRELQFASRAGFKLYGALVDFGIDLNGRIIADIGASTGGFSDVCLKEGAKHVYAIDVGSNQLLPRLRDDPRITNLEQVNCRYLDRSYFTEFPDFACVDVSFISLKLILPALLSVLCGEQEMLLLVKPQFEAGKADIGKNGIVKNKKVHIRILREMMAFIQSLGLSVQHLDISSIAGRDGNREYVLHVSKRCAQHDFDLKQIVEKKIENRW</sequence>
<dbReference type="InterPro" id="IPR002877">
    <property type="entry name" value="RNA_MeTrfase_FtsJ_dom"/>
</dbReference>
<dbReference type="InterPro" id="IPR036986">
    <property type="entry name" value="S4_RNA-bd_sf"/>
</dbReference>
<comment type="caution">
    <text evidence="5">The sequence shown here is derived from an EMBL/GenBank/DDBJ whole genome shotgun (WGS) entry which is preliminary data.</text>
</comment>
<proteinExistence type="inferred from homology"/>
<dbReference type="SUPFAM" id="SSF53335">
    <property type="entry name" value="S-adenosyl-L-methionine-dependent methyltransferases"/>
    <property type="match status" value="1"/>
</dbReference>
<dbReference type="InterPro" id="IPR002942">
    <property type="entry name" value="S4_RNA-bd"/>
</dbReference>
<protein>
    <submittedName>
        <fullName evidence="5">TlyA family RNA methyltransferase</fullName>
    </submittedName>
</protein>
<dbReference type="PANTHER" id="PTHR32319:SF0">
    <property type="entry name" value="BACTERIAL HEMOLYSIN-LIKE PROTEIN"/>
    <property type="match status" value="1"/>
</dbReference>
<feature type="domain" description="RNA-binding S4" evidence="4">
    <location>
        <begin position="6"/>
        <end position="68"/>
    </location>
</feature>
<keyword evidence="5" id="KW-0489">Methyltransferase</keyword>
<dbReference type="SUPFAM" id="SSF55174">
    <property type="entry name" value="Alpha-L RNA-binding motif"/>
    <property type="match status" value="1"/>
</dbReference>
<evidence type="ECO:0000256" key="2">
    <source>
        <dbReference type="ARBA" id="ARBA00029460"/>
    </source>
</evidence>
<evidence type="ECO:0000256" key="3">
    <source>
        <dbReference type="PROSITE-ProRule" id="PRU00182"/>
    </source>
</evidence>
<dbReference type="Gene3D" id="3.40.50.150">
    <property type="entry name" value="Vaccinia Virus protein VP39"/>
    <property type="match status" value="1"/>
</dbReference>
<dbReference type="Proteomes" id="UP001524435">
    <property type="component" value="Unassembled WGS sequence"/>
</dbReference>
<dbReference type="InterPro" id="IPR047048">
    <property type="entry name" value="TlyA"/>
</dbReference>
<name>A0ABT1SMP9_9FIRM</name>
<dbReference type="GO" id="GO:0032259">
    <property type="term" value="P:methylation"/>
    <property type="evidence" value="ECO:0007669"/>
    <property type="project" value="UniProtKB-KW"/>
</dbReference>
<dbReference type="Gene3D" id="3.10.290.10">
    <property type="entry name" value="RNA-binding S4 domain"/>
    <property type="match status" value="1"/>
</dbReference>